<comment type="function">
    <text evidence="15">Probably involved in polymerization and/or export of exopolysaccharide EPS I which functions as a virulence factor. May be involved in an ATP-dependent process in the pathway for EPS I production, possibly export of the trimeric repeat units across the inner membrane or their polymerization.</text>
</comment>
<evidence type="ECO:0000256" key="11">
    <source>
        <dbReference type="ARBA" id="ARBA00023136"/>
    </source>
</evidence>
<dbReference type="Proteomes" id="UP000482155">
    <property type="component" value="Unassembled WGS sequence"/>
</dbReference>
<organism evidence="23 24">
    <name type="scientific">Noviherbaspirillum galbum</name>
    <dbReference type="NCBI Taxonomy" id="2709383"/>
    <lineage>
        <taxon>Bacteria</taxon>
        <taxon>Pseudomonadati</taxon>
        <taxon>Pseudomonadota</taxon>
        <taxon>Betaproteobacteria</taxon>
        <taxon>Burkholderiales</taxon>
        <taxon>Oxalobacteraceae</taxon>
        <taxon>Noviherbaspirillum</taxon>
    </lineage>
</organism>
<dbReference type="InterPro" id="IPR005702">
    <property type="entry name" value="Wzc-like_C"/>
</dbReference>
<dbReference type="Pfam" id="PF02706">
    <property type="entry name" value="Wzz"/>
    <property type="match status" value="1"/>
</dbReference>
<dbReference type="RefSeq" id="WP_163967955.1">
    <property type="nucleotide sequence ID" value="NZ_JAAIVB010000078.1"/>
</dbReference>
<dbReference type="Gene3D" id="3.40.50.300">
    <property type="entry name" value="P-loop containing nucleotide triphosphate hydrolases"/>
    <property type="match status" value="1"/>
</dbReference>
<comment type="caution">
    <text evidence="23">The sequence shown here is derived from an EMBL/GenBank/DDBJ whole genome shotgun (WGS) entry which is preliminary data.</text>
</comment>
<keyword evidence="4" id="KW-0997">Cell inner membrane</keyword>
<evidence type="ECO:0000256" key="3">
    <source>
        <dbReference type="ARBA" id="ARBA00022475"/>
    </source>
</evidence>
<keyword evidence="13" id="KW-0270">Exopolysaccharide synthesis</keyword>
<sequence length="755" mass="82216">MNQLLLPAPSRPTEINQELREVSVLSRLFMTLSDSRWLVVFITILCTLGGLLYALAATPLYEANLLVQVEDMSGASGTGSSSAPKNIQGDLSGAFDIRTATASEIEILRSRAVVRQAVENLKLYIDLEPHYFPVIGAAVARYNKKLSTPGIAGHGGYVWGREDAAVSRFDVPPEMEGRQFVLRVGDGNTYRLLDEEQGIDMQGRVGQVLAGPAGNGQIVLQVDRIAARPGAEFLLTRRNVMETVKRLQSGLRIAEYGKQSGIIGLLLDGPDPKRTAAILNDIGQEYFQQNIERKSEKAKKSLKWLDRRLPALKTELEDAETRYKEMRHRFGAVDIGEEGKVLLQQTTSLQMRLTELSQKKIELLTRFEPAHPYLQIIAGQERELNGRIAVLNNRIKQLPGIEQEMLRLSRDVKVNTELYTSLLGTAQQLRLVASSEVGNARILDPAVVPSKPVKPHRVLVVALSALAGLVLGVLAAVVRKMLVGKVGDPVELEMALGLPVSAAIPYSENQERLYRLALRGGGKPAVLPHDAPDGAIEGLRSLRAALQFTMNDAVNNIVMITGPTQGVGKSFVSANLSSVLASIGKRVLLIDADLRAGDLHRYFNADHNRGMSDALGEPAADRARLDQLIQHDVARNLDFLAAGPLSPTPAELLASPQLMRLLQECAARYDYVLIDTSPVLAVADALAVAPIAGVILNVVRSGVSTVNEIEESVKHLNKAGRSVTGVVLNDSATRFTHYGYGERYDRGRSPRALAS</sequence>
<evidence type="ECO:0000256" key="7">
    <source>
        <dbReference type="ARBA" id="ARBA00022741"/>
    </source>
</evidence>
<comment type="similarity">
    <text evidence="2">Belongs to the etk/wzc family.</text>
</comment>
<keyword evidence="7" id="KW-0547">Nucleotide-binding</keyword>
<dbReference type="NCBIfam" id="TIGR01007">
    <property type="entry name" value="eps_fam"/>
    <property type="match status" value="1"/>
</dbReference>
<feature type="transmembrane region" description="Helical" evidence="19">
    <location>
        <begin position="37"/>
        <end position="56"/>
    </location>
</feature>
<name>A0A6B3SZF6_9BURK</name>
<evidence type="ECO:0000256" key="9">
    <source>
        <dbReference type="ARBA" id="ARBA00022840"/>
    </source>
</evidence>
<dbReference type="InterPro" id="IPR050445">
    <property type="entry name" value="Bact_polysacc_biosynth/exp"/>
</dbReference>
<evidence type="ECO:0000256" key="1">
    <source>
        <dbReference type="ARBA" id="ARBA00004429"/>
    </source>
</evidence>
<evidence type="ECO:0000313" key="24">
    <source>
        <dbReference type="Proteomes" id="UP000482155"/>
    </source>
</evidence>
<feature type="coiled-coil region" evidence="18">
    <location>
        <begin position="302"/>
        <end position="329"/>
    </location>
</feature>
<accession>A0A6B3SZF6</accession>
<keyword evidence="10 19" id="KW-1133">Transmembrane helix</keyword>
<comment type="subcellular location">
    <subcellularLocation>
        <location evidence="1">Cell inner membrane</location>
        <topology evidence="1">Multi-pass membrane protein</topology>
    </subcellularLocation>
</comment>
<evidence type="ECO:0000256" key="16">
    <source>
        <dbReference type="ARBA" id="ARBA00067833"/>
    </source>
</evidence>
<dbReference type="FunFam" id="3.40.50.300:FF:000527">
    <property type="entry name" value="Tyrosine-protein kinase etk"/>
    <property type="match status" value="1"/>
</dbReference>
<feature type="domain" description="Polysaccharide chain length determinant N-terminal" evidence="20">
    <location>
        <begin position="25"/>
        <end position="121"/>
    </location>
</feature>
<dbReference type="PANTHER" id="PTHR32309:SF32">
    <property type="entry name" value="TYROSINE-PROTEIN KINASE ETK-RELATED"/>
    <property type="match status" value="1"/>
</dbReference>
<keyword evidence="8 23" id="KW-0418">Kinase</keyword>
<gene>
    <name evidence="23" type="ORF">G3574_23345</name>
</gene>
<dbReference type="PANTHER" id="PTHR32309">
    <property type="entry name" value="TYROSINE-PROTEIN KINASE"/>
    <property type="match status" value="1"/>
</dbReference>
<dbReference type="InterPro" id="IPR003856">
    <property type="entry name" value="LPS_length_determ_N"/>
</dbReference>
<dbReference type="NCBIfam" id="TIGR01005">
    <property type="entry name" value="eps_transp_fam"/>
    <property type="match status" value="1"/>
</dbReference>
<dbReference type="InterPro" id="IPR027417">
    <property type="entry name" value="P-loop_NTPase"/>
</dbReference>
<evidence type="ECO:0000259" key="20">
    <source>
        <dbReference type="Pfam" id="PF02706"/>
    </source>
</evidence>
<dbReference type="Pfam" id="PF23607">
    <property type="entry name" value="WZC_N"/>
    <property type="match status" value="1"/>
</dbReference>
<evidence type="ECO:0000256" key="13">
    <source>
        <dbReference type="ARBA" id="ARBA00023169"/>
    </source>
</evidence>
<keyword evidence="12" id="KW-0829">Tyrosine-protein kinase</keyword>
<proteinExistence type="inferred from homology"/>
<keyword evidence="18" id="KW-0175">Coiled coil</keyword>
<comment type="catalytic activity">
    <reaction evidence="14">
        <text>L-tyrosyl-[protein] + ATP = O-phospho-L-tyrosyl-[protein] + ADP + H(+)</text>
        <dbReference type="Rhea" id="RHEA:10596"/>
        <dbReference type="Rhea" id="RHEA-COMP:10136"/>
        <dbReference type="Rhea" id="RHEA-COMP:20101"/>
        <dbReference type="ChEBI" id="CHEBI:15378"/>
        <dbReference type="ChEBI" id="CHEBI:30616"/>
        <dbReference type="ChEBI" id="CHEBI:46858"/>
        <dbReference type="ChEBI" id="CHEBI:61978"/>
        <dbReference type="ChEBI" id="CHEBI:456216"/>
    </reaction>
</comment>
<keyword evidence="24" id="KW-1185">Reference proteome</keyword>
<keyword evidence="5 23" id="KW-0808">Transferase</keyword>
<dbReference type="GO" id="GO:0004713">
    <property type="term" value="F:protein tyrosine kinase activity"/>
    <property type="evidence" value="ECO:0007669"/>
    <property type="project" value="UniProtKB-KW"/>
</dbReference>
<evidence type="ECO:0000256" key="5">
    <source>
        <dbReference type="ARBA" id="ARBA00022679"/>
    </source>
</evidence>
<evidence type="ECO:0000256" key="12">
    <source>
        <dbReference type="ARBA" id="ARBA00023137"/>
    </source>
</evidence>
<keyword evidence="11 19" id="KW-0472">Membrane</keyword>
<keyword evidence="9" id="KW-0067">ATP-binding</keyword>
<dbReference type="CDD" id="cd05387">
    <property type="entry name" value="BY-kinase"/>
    <property type="match status" value="1"/>
</dbReference>
<dbReference type="EMBL" id="JAAIVB010000078">
    <property type="protein sequence ID" value="NEX64029.1"/>
    <property type="molecule type" value="Genomic_DNA"/>
</dbReference>
<dbReference type="GO" id="GO:0042802">
    <property type="term" value="F:identical protein binding"/>
    <property type="evidence" value="ECO:0007669"/>
    <property type="project" value="UniProtKB-ARBA"/>
</dbReference>
<reference evidence="23 24" key="1">
    <citation type="submission" date="2020-02" db="EMBL/GenBank/DDBJ databases">
        <authorList>
            <person name="Kim M.K."/>
        </authorList>
    </citation>
    <scope>NUCLEOTIDE SEQUENCE [LARGE SCALE GENOMIC DNA]</scope>
    <source>
        <strain evidence="23 24">17J57-3</strain>
    </source>
</reference>
<evidence type="ECO:0000313" key="23">
    <source>
        <dbReference type="EMBL" id="NEX64029.1"/>
    </source>
</evidence>
<evidence type="ECO:0000256" key="10">
    <source>
        <dbReference type="ARBA" id="ARBA00022989"/>
    </source>
</evidence>
<evidence type="ECO:0000256" key="15">
    <source>
        <dbReference type="ARBA" id="ARBA00054296"/>
    </source>
</evidence>
<evidence type="ECO:0000256" key="2">
    <source>
        <dbReference type="ARBA" id="ARBA00008883"/>
    </source>
</evidence>
<keyword evidence="3" id="KW-1003">Cell membrane</keyword>
<evidence type="ECO:0000256" key="19">
    <source>
        <dbReference type="SAM" id="Phobius"/>
    </source>
</evidence>
<dbReference type="GO" id="GO:0005886">
    <property type="term" value="C:plasma membrane"/>
    <property type="evidence" value="ECO:0007669"/>
    <property type="project" value="UniProtKB-SubCell"/>
</dbReference>
<dbReference type="AlphaFoldDB" id="A0A6B3SZF6"/>
<keyword evidence="6 19" id="KW-0812">Transmembrane</keyword>
<evidence type="ECO:0000256" key="8">
    <source>
        <dbReference type="ARBA" id="ARBA00022777"/>
    </source>
</evidence>
<dbReference type="SUPFAM" id="SSF52540">
    <property type="entry name" value="P-loop containing nucleoside triphosphate hydrolases"/>
    <property type="match status" value="1"/>
</dbReference>
<evidence type="ECO:0000259" key="22">
    <source>
        <dbReference type="Pfam" id="PF13807"/>
    </source>
</evidence>
<dbReference type="GO" id="GO:0000271">
    <property type="term" value="P:polysaccharide biosynthetic process"/>
    <property type="evidence" value="ECO:0007669"/>
    <property type="project" value="UniProtKB-KW"/>
</dbReference>
<evidence type="ECO:0000256" key="17">
    <source>
        <dbReference type="ARBA" id="ARBA00081049"/>
    </source>
</evidence>
<evidence type="ECO:0000256" key="4">
    <source>
        <dbReference type="ARBA" id="ARBA00022519"/>
    </source>
</evidence>
<evidence type="ECO:0000256" key="18">
    <source>
        <dbReference type="SAM" id="Coils"/>
    </source>
</evidence>
<evidence type="ECO:0000256" key="6">
    <source>
        <dbReference type="ARBA" id="ARBA00022692"/>
    </source>
</evidence>
<evidence type="ECO:0000256" key="14">
    <source>
        <dbReference type="ARBA" id="ARBA00053015"/>
    </source>
</evidence>
<feature type="domain" description="Tyrosine-protein kinase G-rich" evidence="22">
    <location>
        <begin position="401"/>
        <end position="481"/>
    </location>
</feature>
<dbReference type="GO" id="GO:0005524">
    <property type="term" value="F:ATP binding"/>
    <property type="evidence" value="ECO:0007669"/>
    <property type="project" value="UniProtKB-KW"/>
</dbReference>
<feature type="domain" description="AAA" evidence="21">
    <location>
        <begin position="561"/>
        <end position="694"/>
    </location>
</feature>
<dbReference type="InterPro" id="IPR025669">
    <property type="entry name" value="AAA_dom"/>
</dbReference>
<dbReference type="InterPro" id="IPR032807">
    <property type="entry name" value="GNVR"/>
</dbReference>
<evidence type="ECO:0000259" key="21">
    <source>
        <dbReference type="Pfam" id="PF13614"/>
    </source>
</evidence>
<dbReference type="InterPro" id="IPR005700">
    <property type="entry name" value="EPS_ExoP-like"/>
</dbReference>
<protein>
    <recommendedName>
        <fullName evidence="16">Putative tyrosine-protein kinase EpsB</fullName>
    </recommendedName>
    <alternativeName>
        <fullName evidence="17">EPS I polysaccharide export protein EpsB</fullName>
    </alternativeName>
</protein>
<dbReference type="Pfam" id="PF13807">
    <property type="entry name" value="GNVR"/>
    <property type="match status" value="1"/>
</dbReference>
<dbReference type="Pfam" id="PF13614">
    <property type="entry name" value="AAA_31"/>
    <property type="match status" value="1"/>
</dbReference>